<dbReference type="KEGG" id="lcc:B488_06410"/>
<comment type="subunit">
    <text evidence="8">Monomer.</text>
</comment>
<dbReference type="PANTHER" id="PTHR43311">
    <property type="entry name" value="GLUTAMATE--TRNA LIGASE"/>
    <property type="match status" value="1"/>
</dbReference>
<dbReference type="Pfam" id="PF00749">
    <property type="entry name" value="tRNA-synt_1c"/>
    <property type="match status" value="1"/>
</dbReference>
<dbReference type="eggNOG" id="COG0008">
    <property type="taxonomic scope" value="Bacteria"/>
</dbReference>
<dbReference type="GO" id="GO:0008270">
    <property type="term" value="F:zinc ion binding"/>
    <property type="evidence" value="ECO:0007669"/>
    <property type="project" value="InterPro"/>
</dbReference>
<feature type="domain" description="Aminoacyl-tRNA synthetase class I anticodon-binding" evidence="10">
    <location>
        <begin position="338"/>
        <end position="473"/>
    </location>
</feature>
<dbReference type="HAMAP" id="MF_00022">
    <property type="entry name" value="Glu_tRNA_synth_type1"/>
    <property type="match status" value="1"/>
</dbReference>
<keyword evidence="12" id="KW-1185">Reference proteome</keyword>
<evidence type="ECO:0000256" key="3">
    <source>
        <dbReference type="ARBA" id="ARBA00022598"/>
    </source>
</evidence>
<dbReference type="InterPro" id="IPR000924">
    <property type="entry name" value="Glu/Gln-tRNA-synth"/>
</dbReference>
<evidence type="ECO:0000256" key="7">
    <source>
        <dbReference type="ARBA" id="ARBA00023146"/>
    </source>
</evidence>
<dbReference type="InterPro" id="IPR049940">
    <property type="entry name" value="GluQ/Sye"/>
</dbReference>
<dbReference type="InterPro" id="IPR033910">
    <property type="entry name" value="GluRS_core"/>
</dbReference>
<dbReference type="EMBL" id="CP003789">
    <property type="protein sequence ID" value="AGA64633.1"/>
    <property type="molecule type" value="Genomic_DNA"/>
</dbReference>
<dbReference type="Proteomes" id="UP000010799">
    <property type="component" value="Chromosome"/>
</dbReference>
<dbReference type="PANTHER" id="PTHR43311:SF2">
    <property type="entry name" value="GLUTAMATE--TRNA LIGASE, MITOCHONDRIAL-RELATED"/>
    <property type="match status" value="1"/>
</dbReference>
<dbReference type="PRINTS" id="PR00987">
    <property type="entry name" value="TRNASYNTHGLU"/>
</dbReference>
<keyword evidence="7 8" id="KW-0030">Aminoacyl-tRNA synthetase</keyword>
<evidence type="ECO:0000256" key="5">
    <source>
        <dbReference type="ARBA" id="ARBA00022840"/>
    </source>
</evidence>
<comment type="subcellular location">
    <subcellularLocation>
        <location evidence="8">Cytoplasm</location>
    </subcellularLocation>
</comment>
<comment type="similarity">
    <text evidence="1 8">Belongs to the class-I aminoacyl-tRNA synthetase family. Glutamate--tRNA ligase type 1 subfamily.</text>
</comment>
<dbReference type="GO" id="GO:0005829">
    <property type="term" value="C:cytosol"/>
    <property type="evidence" value="ECO:0007669"/>
    <property type="project" value="TreeGrafter"/>
</dbReference>
<proteinExistence type="inferred from homology"/>
<dbReference type="Pfam" id="PF19269">
    <property type="entry name" value="Anticodon_2"/>
    <property type="match status" value="1"/>
</dbReference>
<name>L0EVE9_LIBCB</name>
<dbReference type="InterPro" id="IPR020058">
    <property type="entry name" value="Glu/Gln-tRNA-synth_Ib_cat-dom"/>
</dbReference>
<dbReference type="STRING" id="1215343.B488_06410"/>
<dbReference type="InterPro" id="IPR001412">
    <property type="entry name" value="aa-tRNA-synth_I_CS"/>
</dbReference>
<dbReference type="InterPro" id="IPR014729">
    <property type="entry name" value="Rossmann-like_a/b/a_fold"/>
</dbReference>
<feature type="short sequence motif" description="'KMSKS' region" evidence="8">
    <location>
        <begin position="253"/>
        <end position="257"/>
    </location>
</feature>
<dbReference type="HOGENOM" id="CLU_015768_6_3_5"/>
<gene>
    <name evidence="8" type="primary">gltX</name>
    <name evidence="11" type="ordered locus">B488_06410</name>
</gene>
<dbReference type="CDD" id="cd00808">
    <property type="entry name" value="GluRS_core"/>
    <property type="match status" value="1"/>
</dbReference>
<reference evidence="11 12" key="1">
    <citation type="journal article" date="2012" name="Stand. Genomic Sci.">
        <title>Complete genome sequence of Liberibacter crescens BT-1.</title>
        <authorList>
            <person name="Leonard M.T."/>
            <person name="Fagen J.R."/>
            <person name="Davis-Richardson A.G."/>
            <person name="Davis M.J."/>
            <person name="Triplett E.W."/>
        </authorList>
    </citation>
    <scope>NUCLEOTIDE SEQUENCE [LARGE SCALE GENOMIC DNA]</scope>
    <source>
        <strain evidence="11 12">BT-1</strain>
    </source>
</reference>
<sequence>MVSSDVRVRVAPSPTGEPHVGTVYTALFNYLFAKKMGGEFILRIEDTDSERSTKEFEDNLINALKWCGLSWIEGPDVGGPYGPYRQSDRKHIYNPYVQTLINKGHAFRCFCSVERLKEMRKEQLQKGISSRYDGYCLRLSEEESNRYKNSGKPYTVRMKIPERGSCTFKDRIYGNIEIPWSAIDMQVLLKENGMPTYHMANVVDDYLMKITHVARGEEWLPSVPKHILIYEYLNWKKPEFIHLPLMRNIDKSKLSKRKNPTSISYYSALGYLPEALINFLGLLFIQNGTDDELMDIEGLSKKFTLDNFSKSGAIFDLQKLDWLNGRWIREKLSQEEFINRVFRWSMEKNSLIEGLKLSQSRITHFGALPDIASFLFKSNICLTPLSFSDLSLSSQEIFEILDKVQEDLEKLKEWKKKTIEEQLRITSKELNKKFKIVLAPLFIAISGSKRSLPLFDSIEILGRSVVRQRLKVAKELVISISTDL</sequence>
<evidence type="ECO:0000313" key="12">
    <source>
        <dbReference type="Proteomes" id="UP000010799"/>
    </source>
</evidence>
<evidence type="ECO:0000256" key="1">
    <source>
        <dbReference type="ARBA" id="ARBA00007894"/>
    </source>
</evidence>
<comment type="catalytic activity">
    <reaction evidence="8">
        <text>tRNA(Glu) + L-glutamate + ATP = L-glutamyl-tRNA(Glu) + AMP + diphosphate</text>
        <dbReference type="Rhea" id="RHEA:23540"/>
        <dbReference type="Rhea" id="RHEA-COMP:9663"/>
        <dbReference type="Rhea" id="RHEA-COMP:9680"/>
        <dbReference type="ChEBI" id="CHEBI:29985"/>
        <dbReference type="ChEBI" id="CHEBI:30616"/>
        <dbReference type="ChEBI" id="CHEBI:33019"/>
        <dbReference type="ChEBI" id="CHEBI:78442"/>
        <dbReference type="ChEBI" id="CHEBI:78520"/>
        <dbReference type="ChEBI" id="CHEBI:456215"/>
        <dbReference type="EC" id="6.1.1.17"/>
    </reaction>
</comment>
<dbReference type="PROSITE" id="PS00178">
    <property type="entry name" value="AA_TRNA_LIGASE_I"/>
    <property type="match status" value="1"/>
</dbReference>
<dbReference type="InterPro" id="IPR045462">
    <property type="entry name" value="aa-tRNA-synth_I_cd-bd"/>
</dbReference>
<dbReference type="AlphaFoldDB" id="L0EVE9"/>
<keyword evidence="2 8" id="KW-0963">Cytoplasm</keyword>
<dbReference type="PATRIC" id="fig|1215343.11.peg.654"/>
<dbReference type="InterPro" id="IPR020751">
    <property type="entry name" value="aa-tRNA-synth_I_codon-bd_sub2"/>
</dbReference>
<dbReference type="Gene3D" id="1.10.10.350">
    <property type="match status" value="1"/>
</dbReference>
<dbReference type="NCBIfam" id="TIGR00464">
    <property type="entry name" value="gltX_bact"/>
    <property type="match status" value="1"/>
</dbReference>
<dbReference type="EC" id="6.1.1.17" evidence="8"/>
<evidence type="ECO:0000256" key="6">
    <source>
        <dbReference type="ARBA" id="ARBA00022917"/>
    </source>
</evidence>
<evidence type="ECO:0000313" key="11">
    <source>
        <dbReference type="EMBL" id="AGA64633.1"/>
    </source>
</evidence>
<feature type="binding site" evidence="8">
    <location>
        <position position="256"/>
    </location>
    <ligand>
        <name>ATP</name>
        <dbReference type="ChEBI" id="CHEBI:30616"/>
    </ligand>
</feature>
<feature type="short sequence motif" description="'HIGH' region" evidence="8">
    <location>
        <begin position="12"/>
        <end position="22"/>
    </location>
</feature>
<accession>L0EVE9</accession>
<dbReference type="SUPFAM" id="SSF48163">
    <property type="entry name" value="An anticodon-binding domain of class I aminoacyl-tRNA synthetases"/>
    <property type="match status" value="1"/>
</dbReference>
<dbReference type="GO" id="GO:0005524">
    <property type="term" value="F:ATP binding"/>
    <property type="evidence" value="ECO:0007669"/>
    <property type="project" value="UniProtKB-UniRule"/>
</dbReference>
<dbReference type="GO" id="GO:0000049">
    <property type="term" value="F:tRNA binding"/>
    <property type="evidence" value="ECO:0007669"/>
    <property type="project" value="InterPro"/>
</dbReference>
<keyword evidence="3 8" id="KW-0436">Ligase</keyword>
<evidence type="ECO:0000256" key="2">
    <source>
        <dbReference type="ARBA" id="ARBA00022490"/>
    </source>
</evidence>
<dbReference type="GO" id="GO:0006424">
    <property type="term" value="P:glutamyl-tRNA aminoacylation"/>
    <property type="evidence" value="ECO:0007669"/>
    <property type="project" value="UniProtKB-UniRule"/>
</dbReference>
<evidence type="ECO:0000259" key="10">
    <source>
        <dbReference type="Pfam" id="PF19269"/>
    </source>
</evidence>
<dbReference type="GO" id="GO:0004818">
    <property type="term" value="F:glutamate-tRNA ligase activity"/>
    <property type="evidence" value="ECO:0007669"/>
    <property type="project" value="UniProtKB-UniRule"/>
</dbReference>
<dbReference type="InterPro" id="IPR008925">
    <property type="entry name" value="aa_tRNA-synth_I_cd-bd_sf"/>
</dbReference>
<dbReference type="Gene3D" id="3.40.50.620">
    <property type="entry name" value="HUPs"/>
    <property type="match status" value="1"/>
</dbReference>
<dbReference type="FunFam" id="3.40.50.620:FF:000045">
    <property type="entry name" value="Glutamate--tRNA ligase, mitochondrial"/>
    <property type="match status" value="1"/>
</dbReference>
<dbReference type="InterPro" id="IPR004527">
    <property type="entry name" value="Glu-tRNA-ligase_bac/mito"/>
</dbReference>
<comment type="function">
    <text evidence="8">Catalyzes the attachment of glutamate to tRNA(Glu) in a two-step reaction: glutamate is first activated by ATP to form Glu-AMP and then transferred to the acceptor end of tRNA(Glu).</text>
</comment>
<keyword evidence="5 8" id="KW-0067">ATP-binding</keyword>
<protein>
    <recommendedName>
        <fullName evidence="8">Glutamate--tRNA ligase</fullName>
        <ecNumber evidence="8">6.1.1.17</ecNumber>
    </recommendedName>
    <alternativeName>
        <fullName evidence="8">Glutamyl-tRNA synthetase</fullName>
        <shortName evidence="8">GluRS</shortName>
    </alternativeName>
</protein>
<comment type="caution">
    <text evidence="8">Lacks conserved residue(s) required for the propagation of feature annotation.</text>
</comment>
<evidence type="ECO:0000259" key="9">
    <source>
        <dbReference type="Pfam" id="PF00749"/>
    </source>
</evidence>
<keyword evidence="4 8" id="KW-0547">Nucleotide-binding</keyword>
<dbReference type="SUPFAM" id="SSF52374">
    <property type="entry name" value="Nucleotidylyl transferase"/>
    <property type="match status" value="1"/>
</dbReference>
<evidence type="ECO:0000256" key="8">
    <source>
        <dbReference type="HAMAP-Rule" id="MF_00022"/>
    </source>
</evidence>
<dbReference type="RefSeq" id="WP_015273060.1">
    <property type="nucleotide sequence ID" value="NC_019907.1"/>
</dbReference>
<organism evidence="11 12">
    <name type="scientific">Liberibacter crescens (strain BT-1)</name>
    <dbReference type="NCBI Taxonomy" id="1215343"/>
    <lineage>
        <taxon>Bacteria</taxon>
        <taxon>Pseudomonadati</taxon>
        <taxon>Pseudomonadota</taxon>
        <taxon>Alphaproteobacteria</taxon>
        <taxon>Hyphomicrobiales</taxon>
        <taxon>Rhizobiaceae</taxon>
        <taxon>Liberibacter</taxon>
    </lineage>
</organism>
<feature type="domain" description="Glutamyl/glutaminyl-tRNA synthetase class Ib catalytic" evidence="9">
    <location>
        <begin position="6"/>
        <end position="322"/>
    </location>
</feature>
<keyword evidence="6 8" id="KW-0648">Protein biosynthesis</keyword>
<evidence type="ECO:0000256" key="4">
    <source>
        <dbReference type="ARBA" id="ARBA00022741"/>
    </source>
</evidence>